<evidence type="ECO:0000313" key="1">
    <source>
        <dbReference type="EMBL" id="MEN5377701.1"/>
    </source>
</evidence>
<keyword evidence="2" id="KW-1185">Reference proteome</keyword>
<dbReference type="Pfam" id="PF08922">
    <property type="entry name" value="DUF1905"/>
    <property type="match status" value="1"/>
</dbReference>
<dbReference type="RefSeq" id="WP_346581237.1">
    <property type="nucleotide sequence ID" value="NZ_JBDJNQ010000004.1"/>
</dbReference>
<dbReference type="InterPro" id="IPR037079">
    <property type="entry name" value="AF2212/PG0164-like_sf"/>
</dbReference>
<name>A0ABV0BSK8_9SPHI</name>
<dbReference type="Proteomes" id="UP001409291">
    <property type="component" value="Unassembled WGS sequence"/>
</dbReference>
<dbReference type="EMBL" id="JBDJNQ010000004">
    <property type="protein sequence ID" value="MEN5377701.1"/>
    <property type="molecule type" value="Genomic_DNA"/>
</dbReference>
<dbReference type="SUPFAM" id="SSF141694">
    <property type="entry name" value="AF2212/PG0164-like"/>
    <property type="match status" value="1"/>
</dbReference>
<reference evidence="1 2" key="1">
    <citation type="submission" date="2024-04" db="EMBL/GenBank/DDBJ databases">
        <title>WGS of bacteria from Torrens River.</title>
        <authorList>
            <person name="Wyrsch E.R."/>
            <person name="Drigo B."/>
        </authorList>
    </citation>
    <scope>NUCLEOTIDE SEQUENCE [LARGE SCALE GENOMIC DNA]</scope>
    <source>
        <strain evidence="1 2">TWI391</strain>
    </source>
</reference>
<dbReference type="Gene3D" id="2.40.30.100">
    <property type="entry name" value="AF2212/PG0164-like"/>
    <property type="match status" value="1"/>
</dbReference>
<accession>A0ABV0BSK8</accession>
<sequence length="180" mass="20810">MTNETKQLLSFEAKLEIIGINPFVYLPQEALSEILKRAKKEKGKIPVKGRVNNIDYTQTLLRYKGEWRLYINTKMLKNSPQRIGELLQITIQIDTETRIITPHPQLMQALQNNSVAEKKFNELTPSLKLEIIKYISFLKTEESINRNVEKAIIFLMGNGTFTGRKNLNKTGNHDEIQKHS</sequence>
<dbReference type="InterPro" id="IPR015018">
    <property type="entry name" value="DUF1905"/>
</dbReference>
<dbReference type="Pfam" id="PF13376">
    <property type="entry name" value="OmdA"/>
    <property type="match status" value="1"/>
</dbReference>
<organism evidence="1 2">
    <name type="scientific">Sphingobacterium kitahiroshimense</name>
    <dbReference type="NCBI Taxonomy" id="470446"/>
    <lineage>
        <taxon>Bacteria</taxon>
        <taxon>Pseudomonadati</taxon>
        <taxon>Bacteroidota</taxon>
        <taxon>Sphingobacteriia</taxon>
        <taxon>Sphingobacteriales</taxon>
        <taxon>Sphingobacteriaceae</taxon>
        <taxon>Sphingobacterium</taxon>
    </lineage>
</organism>
<evidence type="ECO:0000313" key="2">
    <source>
        <dbReference type="Proteomes" id="UP001409291"/>
    </source>
</evidence>
<proteinExistence type="predicted"/>
<comment type="caution">
    <text evidence="1">The sequence shown here is derived from an EMBL/GenBank/DDBJ whole genome shotgun (WGS) entry which is preliminary data.</text>
</comment>
<gene>
    <name evidence="1" type="ORF">ABE541_10540</name>
</gene>
<protein>
    <submittedName>
        <fullName evidence="1">YdeI/OmpD-associated family protein</fullName>
    </submittedName>
</protein>